<sequence>MENQNSTPRTSKNLSKLDEAQISQVLSRDGTPVPDQSDSMTARKPLSLLKNLLRQPSVILQPFADTLAGQFHF</sequence>
<evidence type="ECO:0000256" key="1">
    <source>
        <dbReference type="SAM" id="MobiDB-lite"/>
    </source>
</evidence>
<dbReference type="Proteomes" id="UP000410492">
    <property type="component" value="Unassembled WGS sequence"/>
</dbReference>
<keyword evidence="3" id="KW-1185">Reference proteome</keyword>
<evidence type="ECO:0000313" key="3">
    <source>
        <dbReference type="Proteomes" id="UP000410492"/>
    </source>
</evidence>
<proteinExistence type="predicted"/>
<accession>A0A653D2Z9</accession>
<dbReference type="EMBL" id="CAACVG010009854">
    <property type="protein sequence ID" value="VEN54342.1"/>
    <property type="molecule type" value="Genomic_DNA"/>
</dbReference>
<evidence type="ECO:0000313" key="2">
    <source>
        <dbReference type="EMBL" id="VEN54342.1"/>
    </source>
</evidence>
<feature type="region of interest" description="Disordered" evidence="1">
    <location>
        <begin position="1"/>
        <end position="42"/>
    </location>
</feature>
<dbReference type="AlphaFoldDB" id="A0A653D2Z9"/>
<gene>
    <name evidence="2" type="ORF">CALMAC_LOCUS13844</name>
</gene>
<feature type="compositionally biased region" description="Polar residues" evidence="1">
    <location>
        <begin position="1"/>
        <end position="14"/>
    </location>
</feature>
<protein>
    <submittedName>
        <fullName evidence="2">Uncharacterized protein</fullName>
    </submittedName>
</protein>
<reference evidence="2 3" key="1">
    <citation type="submission" date="2019-01" db="EMBL/GenBank/DDBJ databases">
        <authorList>
            <person name="Sayadi A."/>
        </authorList>
    </citation>
    <scope>NUCLEOTIDE SEQUENCE [LARGE SCALE GENOMIC DNA]</scope>
</reference>
<name>A0A653D2Z9_CALMS</name>
<organism evidence="2 3">
    <name type="scientific">Callosobruchus maculatus</name>
    <name type="common">Southern cowpea weevil</name>
    <name type="synonym">Pulse bruchid</name>
    <dbReference type="NCBI Taxonomy" id="64391"/>
    <lineage>
        <taxon>Eukaryota</taxon>
        <taxon>Metazoa</taxon>
        <taxon>Ecdysozoa</taxon>
        <taxon>Arthropoda</taxon>
        <taxon>Hexapoda</taxon>
        <taxon>Insecta</taxon>
        <taxon>Pterygota</taxon>
        <taxon>Neoptera</taxon>
        <taxon>Endopterygota</taxon>
        <taxon>Coleoptera</taxon>
        <taxon>Polyphaga</taxon>
        <taxon>Cucujiformia</taxon>
        <taxon>Chrysomeloidea</taxon>
        <taxon>Chrysomelidae</taxon>
        <taxon>Bruchinae</taxon>
        <taxon>Bruchini</taxon>
        <taxon>Callosobruchus</taxon>
    </lineage>
</organism>